<proteinExistence type="predicted"/>
<keyword evidence="3" id="KW-1185">Reference proteome</keyword>
<protein>
    <recommendedName>
        <fullName evidence="4">Ig-like domain-containing protein</fullName>
    </recommendedName>
</protein>
<keyword evidence="1" id="KW-0472">Membrane</keyword>
<dbReference type="SUPFAM" id="SSF48726">
    <property type="entry name" value="Immunoglobulin"/>
    <property type="match status" value="1"/>
</dbReference>
<feature type="transmembrane region" description="Helical" evidence="1">
    <location>
        <begin position="290"/>
        <end position="310"/>
    </location>
</feature>
<dbReference type="Proteomes" id="UP000683360">
    <property type="component" value="Unassembled WGS sequence"/>
</dbReference>
<dbReference type="OrthoDB" id="6104385at2759"/>
<reference evidence="2" key="1">
    <citation type="submission" date="2021-03" db="EMBL/GenBank/DDBJ databases">
        <authorList>
            <person name="Bekaert M."/>
        </authorList>
    </citation>
    <scope>NUCLEOTIDE SEQUENCE</scope>
</reference>
<evidence type="ECO:0000256" key="1">
    <source>
        <dbReference type="SAM" id="Phobius"/>
    </source>
</evidence>
<accession>A0A8S3PRC8</accession>
<evidence type="ECO:0008006" key="4">
    <source>
        <dbReference type="Google" id="ProtNLM"/>
    </source>
</evidence>
<name>A0A8S3PRC8_MYTED</name>
<comment type="caution">
    <text evidence="2">The sequence shown here is derived from an EMBL/GenBank/DDBJ whole genome shotgun (WGS) entry which is preliminary data.</text>
</comment>
<dbReference type="AlphaFoldDB" id="A0A8S3PRC8"/>
<organism evidence="2 3">
    <name type="scientific">Mytilus edulis</name>
    <name type="common">Blue mussel</name>
    <dbReference type="NCBI Taxonomy" id="6550"/>
    <lineage>
        <taxon>Eukaryota</taxon>
        <taxon>Metazoa</taxon>
        <taxon>Spiralia</taxon>
        <taxon>Lophotrochozoa</taxon>
        <taxon>Mollusca</taxon>
        <taxon>Bivalvia</taxon>
        <taxon>Autobranchia</taxon>
        <taxon>Pteriomorphia</taxon>
        <taxon>Mytilida</taxon>
        <taxon>Mytiloidea</taxon>
        <taxon>Mytilidae</taxon>
        <taxon>Mytilinae</taxon>
        <taxon>Mytilus</taxon>
    </lineage>
</organism>
<gene>
    <name evidence="2" type="ORF">MEDL_2092</name>
</gene>
<dbReference type="Gene3D" id="2.60.40.10">
    <property type="entry name" value="Immunoglobulins"/>
    <property type="match status" value="1"/>
</dbReference>
<dbReference type="EMBL" id="CAJPWZ010000139">
    <property type="protein sequence ID" value="CAG2186551.1"/>
    <property type="molecule type" value="Genomic_DNA"/>
</dbReference>
<keyword evidence="1" id="KW-0812">Transmembrane</keyword>
<sequence length="343" mass="39800">MYRTILMIRTNCSECKENKQNLCVFISSLVQTTEQRRIIILEITINRTMQIWKVMLLFYCTMLINVKHGTRVKWEISEVPVIFGRDVKLTCKISDTKHKTGHSRKRMWFGGPDYKTLSLDGKSPNRSKYVTLNEEHSFSLIIKSLSPEDVNYYYRCSYGFYEYRKKLEINSDFENLLMNSTTNVTDSFMNNVLQVNVQLLNVYPIPNCTVSYRDKDLSSNITANITKDQLFYNTEFNLNYSVRAKKCGTLKVTCTVGTSPYELINKNIHDKDNGFDDGCLTTSQDPWNQLIVIIPSSIVFCIVVILVFTFTKWRNRFRGHYKLSTISNDQGDQVVQVSLSDIV</sequence>
<dbReference type="InterPro" id="IPR036179">
    <property type="entry name" value="Ig-like_dom_sf"/>
</dbReference>
<dbReference type="InterPro" id="IPR013783">
    <property type="entry name" value="Ig-like_fold"/>
</dbReference>
<evidence type="ECO:0000313" key="2">
    <source>
        <dbReference type="EMBL" id="CAG2186551.1"/>
    </source>
</evidence>
<evidence type="ECO:0000313" key="3">
    <source>
        <dbReference type="Proteomes" id="UP000683360"/>
    </source>
</evidence>
<keyword evidence="1" id="KW-1133">Transmembrane helix</keyword>